<evidence type="ECO:0000313" key="8">
    <source>
        <dbReference type="EMBL" id="GHP06724.1"/>
    </source>
</evidence>
<evidence type="ECO:0000259" key="7">
    <source>
        <dbReference type="SMART" id="SM00990"/>
    </source>
</evidence>
<keyword evidence="9" id="KW-1185">Reference proteome</keyword>
<feature type="compositionally biased region" description="Low complexity" evidence="6">
    <location>
        <begin position="63"/>
        <end position="73"/>
    </location>
</feature>
<evidence type="ECO:0000256" key="5">
    <source>
        <dbReference type="RuleBase" id="RU365033"/>
    </source>
</evidence>
<organism evidence="8 9">
    <name type="scientific">Pycnococcus provasolii</name>
    <dbReference type="NCBI Taxonomy" id="41880"/>
    <lineage>
        <taxon>Eukaryota</taxon>
        <taxon>Viridiplantae</taxon>
        <taxon>Chlorophyta</taxon>
        <taxon>Pseudoscourfieldiophyceae</taxon>
        <taxon>Pseudoscourfieldiales</taxon>
        <taxon>Pycnococcaceae</taxon>
        <taxon>Pycnococcus</taxon>
    </lineage>
</organism>
<dbReference type="PANTHER" id="PTHR15749">
    <property type="entry name" value="FANCONI-ASSOCIATED NUCLEASE 1"/>
    <property type="match status" value="1"/>
</dbReference>
<dbReference type="GO" id="GO:0008409">
    <property type="term" value="F:5'-3' exonuclease activity"/>
    <property type="evidence" value="ECO:0007669"/>
    <property type="project" value="TreeGrafter"/>
</dbReference>
<dbReference type="InterPro" id="IPR049126">
    <property type="entry name" value="FAN1-like_TPR"/>
</dbReference>
<comment type="similarity">
    <text evidence="5">Belongs to the FAN1 family.</text>
</comment>
<comment type="catalytic activity">
    <reaction evidence="5">
        <text>Hydrolytically removes 5'-nucleotides successively from the 3'-hydroxy termini of 3'-hydroxy-terminated oligonucleotides.</text>
        <dbReference type="EC" id="3.1.4.1"/>
    </reaction>
</comment>
<feature type="region of interest" description="Disordered" evidence="6">
    <location>
        <begin position="62"/>
        <end position="113"/>
    </location>
</feature>
<dbReference type="PANTHER" id="PTHR15749:SF4">
    <property type="entry name" value="FANCONI-ASSOCIATED NUCLEASE 1"/>
    <property type="match status" value="1"/>
</dbReference>
<feature type="domain" description="VRR-NUC" evidence="7">
    <location>
        <begin position="953"/>
        <end position="1050"/>
    </location>
</feature>
<comment type="function">
    <text evidence="5">Nuclease required for the repair of DNA interstrand cross-links (ICL). Acts as a 5'-3' exonuclease that anchors at a cut end of DNA and cleaves DNA successively at every third nucleotide, allowing to excise an ICL from one strand through flanking incisions.</text>
</comment>
<dbReference type="GO" id="GO:0036297">
    <property type="term" value="P:interstrand cross-link repair"/>
    <property type="evidence" value="ECO:0007669"/>
    <property type="project" value="InterPro"/>
</dbReference>
<dbReference type="GO" id="GO:0046872">
    <property type="term" value="F:metal ion binding"/>
    <property type="evidence" value="ECO:0007669"/>
    <property type="project" value="UniProtKB-KW"/>
</dbReference>
<keyword evidence="4 5" id="KW-0460">Magnesium</keyword>
<dbReference type="InterPro" id="IPR033315">
    <property type="entry name" value="Fan1-like"/>
</dbReference>
<feature type="region of interest" description="Disordered" evidence="6">
    <location>
        <begin position="903"/>
        <end position="952"/>
    </location>
</feature>
<keyword evidence="5" id="KW-0464">Manganese</keyword>
<feature type="compositionally biased region" description="Gly residues" evidence="6">
    <location>
        <begin position="197"/>
        <end position="209"/>
    </location>
</feature>
<dbReference type="EMBL" id="BNJQ01000014">
    <property type="protein sequence ID" value="GHP06724.1"/>
    <property type="molecule type" value="Genomic_DNA"/>
</dbReference>
<comment type="subcellular location">
    <subcellularLocation>
        <location evidence="5">Nucleus</location>
    </subcellularLocation>
</comment>
<feature type="region of interest" description="Disordered" evidence="6">
    <location>
        <begin position="538"/>
        <end position="566"/>
    </location>
</feature>
<evidence type="ECO:0000256" key="2">
    <source>
        <dbReference type="ARBA" id="ARBA00022723"/>
    </source>
</evidence>
<dbReference type="Pfam" id="PF08774">
    <property type="entry name" value="VRR_NUC"/>
    <property type="match status" value="1"/>
</dbReference>
<dbReference type="GO" id="GO:0017108">
    <property type="term" value="F:5'-flap endonuclease activity"/>
    <property type="evidence" value="ECO:0007669"/>
    <property type="project" value="TreeGrafter"/>
</dbReference>
<dbReference type="Pfam" id="PF21170">
    <property type="entry name" value="FAN1_TPR"/>
    <property type="match status" value="1"/>
</dbReference>
<proteinExistence type="inferred from homology"/>
<protein>
    <recommendedName>
        <fullName evidence="5">Fanconi-associated nuclease</fullName>
        <ecNumber evidence="5">3.1.4.1</ecNumber>
    </recommendedName>
</protein>
<gene>
    <name evidence="8" type="ORF">PPROV_000546800</name>
</gene>
<dbReference type="Gene3D" id="3.30.70.2330">
    <property type="match status" value="1"/>
</dbReference>
<evidence type="ECO:0000313" key="9">
    <source>
        <dbReference type="Proteomes" id="UP000660262"/>
    </source>
</evidence>
<evidence type="ECO:0000256" key="1">
    <source>
        <dbReference type="ARBA" id="ARBA00022722"/>
    </source>
</evidence>
<name>A0A830HHZ1_9CHLO</name>
<evidence type="ECO:0000256" key="6">
    <source>
        <dbReference type="SAM" id="MobiDB-lite"/>
    </source>
</evidence>
<dbReference type="Proteomes" id="UP000660262">
    <property type="component" value="Unassembled WGS sequence"/>
</dbReference>
<dbReference type="InterPro" id="IPR014883">
    <property type="entry name" value="VRR_NUC"/>
</dbReference>
<dbReference type="GO" id="GO:0070336">
    <property type="term" value="F:flap-structured DNA binding"/>
    <property type="evidence" value="ECO:0007669"/>
    <property type="project" value="TreeGrafter"/>
</dbReference>
<keyword evidence="3 5" id="KW-0378">Hydrolase</keyword>
<evidence type="ECO:0000256" key="4">
    <source>
        <dbReference type="ARBA" id="ARBA00022842"/>
    </source>
</evidence>
<keyword evidence="5" id="KW-0539">Nucleus</keyword>
<reference evidence="8" key="1">
    <citation type="submission" date="2020-10" db="EMBL/GenBank/DDBJ databases">
        <title>Unveiling of a novel bifunctional photoreceptor, Dualchrome1, isolated from a cosmopolitan green alga.</title>
        <authorList>
            <person name="Suzuki S."/>
            <person name="Kawachi M."/>
        </authorList>
    </citation>
    <scope>NUCLEOTIDE SEQUENCE</scope>
    <source>
        <strain evidence="8">NIES 2893</strain>
    </source>
</reference>
<feature type="region of interest" description="Disordered" evidence="6">
    <location>
        <begin position="184"/>
        <end position="209"/>
    </location>
</feature>
<keyword evidence="1 5" id="KW-0540">Nuclease</keyword>
<keyword evidence="5" id="KW-0227">DNA damage</keyword>
<feature type="region of interest" description="Disordered" evidence="6">
    <location>
        <begin position="603"/>
        <end position="632"/>
    </location>
</feature>
<evidence type="ECO:0000256" key="3">
    <source>
        <dbReference type="ARBA" id="ARBA00022801"/>
    </source>
</evidence>
<dbReference type="GO" id="GO:0004528">
    <property type="term" value="F:phosphodiesterase I activity"/>
    <property type="evidence" value="ECO:0007669"/>
    <property type="project" value="UniProtKB-EC"/>
</dbReference>
<accession>A0A830HHZ1</accession>
<dbReference type="AlphaFoldDB" id="A0A830HHZ1"/>
<sequence length="1094" mass="116989">MAPDDPSSPSDSGFEYVLTTSLAVPRCIQKQSASTLAQSGLGLILSREHANSHDANALAIVAKPPSESSPSPSKKMRLSSSPLRSKDNSLNDDGEHANEKKDKDKLATSSQKEKGVVVGYLPREVAASLAPLADNQVLNLDACEAELQHDRRKNLTLTLKPHKSYSLASPQKQRLNRGVAKAQSAAGSHRGFATTSSGGGGGGGGGAGRGGGVHAARIKAVAGTAPMLAVARGGNSLLSRDERRALQHIVDMTNDEAALVARILGRGGATFWMPQALASSFSSCRRVSRRPFCRLQAMSYDDVEDVRGAAQGAASRGWLACVDVAADGDHLTVLRAAFDAENDESDDDSNVVIDVDDEMDVKSNNSRALDLGVCELLSTLTTKELTVGLKATGSSSCGGANAAALRDAAFQILRPAMDDRGDGHGDSEAAIIIKRKSLATRFLAATLTETGPLLRVRAEASQSMRRARLLFFHGDINRELDDAMAIRGEGRFAFPRYDVEPRGGLAPPLFANRAAMIAYERAWHVHEAAQKAWEQVEGMRTGGGDDDGGDDGGGGGDDTAGKAADDATPTGIKVALYERVVAITEESHAWLLSDASYPPWLDDASALPPPPSPPRVSDASWGPPPLLSAATPHSASCHRRALALGRLHRYEEERQVLWLLLSRRYVPRRRGEWHERYATILCTHVRPQRRTLALEAIERARDDVATSPAFRFSLERRALRLARQLKLFNNGWRLRGVPASAWRGNVSRLDWKPEECTLRVGRLGTYTSGASPASRADWHADGRGAPGTGGAVAEVGRVEVAALRHLERTLGDGWTGVHCEGGVWRTLYGLLFWDVIYASGIPGAFVHAHQRYPTDYHHGFAFARARRAHASKRLREILHGRASEILRDAWRAHAGENGGGLLWTPVRADGDGSGGGTPKKDAPGAGGAPETPSTPSTPALVHAPRAVNDGAIPNSGTAERRWLCGYWSCDALDQFLACTPRRVLASVLCLGLLGDAKWASGAPDLMMWHLKKRRSRAVEVKGPGDTLRVNQIHWLSVLAGHTDLVGDVLERLGGNEAALESDEGSSAVGSDMAVAEAMVARVVDASGKRKSGAS</sequence>
<comment type="cofactor">
    <cofactor evidence="5">
        <name>Mg(2+)</name>
        <dbReference type="ChEBI" id="CHEBI:18420"/>
    </cofactor>
    <cofactor evidence="5">
        <name>Mn(2+)</name>
        <dbReference type="ChEBI" id="CHEBI:29035"/>
    </cofactor>
</comment>
<dbReference type="EC" id="3.1.4.1" evidence="5"/>
<feature type="compositionally biased region" description="Basic and acidic residues" evidence="6">
    <location>
        <begin position="84"/>
        <end position="113"/>
    </location>
</feature>
<keyword evidence="5" id="KW-0234">DNA repair</keyword>
<dbReference type="OrthoDB" id="76364at2759"/>
<comment type="caution">
    <text evidence="8">The sequence shown here is derived from an EMBL/GenBank/DDBJ whole genome shotgun (WGS) entry which is preliminary data.</text>
</comment>
<dbReference type="GO" id="GO:0005634">
    <property type="term" value="C:nucleus"/>
    <property type="evidence" value="ECO:0007669"/>
    <property type="project" value="UniProtKB-SubCell"/>
</dbReference>
<keyword evidence="2 5" id="KW-0479">Metal-binding</keyword>
<dbReference type="SMART" id="SM00990">
    <property type="entry name" value="VRR_NUC"/>
    <property type="match status" value="1"/>
</dbReference>